<evidence type="ECO:0000256" key="1">
    <source>
        <dbReference type="ARBA" id="ARBA00004123"/>
    </source>
</evidence>
<dbReference type="Pfam" id="PF01398">
    <property type="entry name" value="JAB"/>
    <property type="match status" value="1"/>
</dbReference>
<dbReference type="Gene3D" id="3.40.140.10">
    <property type="entry name" value="Cytidine Deaminase, domain 2"/>
    <property type="match status" value="1"/>
</dbReference>
<reference evidence="16" key="1">
    <citation type="journal article" date="2023" name="Commun. Biol.">
        <title>Genome analysis of Parmales, the sister group of diatoms, reveals the evolutionary specialization of diatoms from phago-mixotrophs to photoautotrophs.</title>
        <authorList>
            <person name="Ban H."/>
            <person name="Sato S."/>
            <person name="Yoshikawa S."/>
            <person name="Yamada K."/>
            <person name="Nakamura Y."/>
            <person name="Ichinomiya M."/>
            <person name="Sato N."/>
            <person name="Blanc-Mathieu R."/>
            <person name="Endo H."/>
            <person name="Kuwata A."/>
            <person name="Ogata H."/>
        </authorList>
    </citation>
    <scope>NUCLEOTIDE SEQUENCE [LARGE SCALE GENOMIC DNA]</scope>
    <source>
        <strain evidence="16">NIES 3700</strain>
    </source>
</reference>
<gene>
    <name evidence="15" type="ORF">TrLO_g5831</name>
</gene>
<accession>A0A9W7DNJ6</accession>
<feature type="region of interest" description="Disordered" evidence="13">
    <location>
        <begin position="275"/>
        <end position="294"/>
    </location>
</feature>
<organism evidence="15 16">
    <name type="scientific">Triparma laevis f. longispina</name>
    <dbReference type="NCBI Taxonomy" id="1714387"/>
    <lineage>
        <taxon>Eukaryota</taxon>
        <taxon>Sar</taxon>
        <taxon>Stramenopiles</taxon>
        <taxon>Ochrophyta</taxon>
        <taxon>Bolidophyceae</taxon>
        <taxon>Parmales</taxon>
        <taxon>Triparmaceae</taxon>
        <taxon>Triparma</taxon>
    </lineage>
</organism>
<evidence type="ECO:0000256" key="13">
    <source>
        <dbReference type="SAM" id="MobiDB-lite"/>
    </source>
</evidence>
<protein>
    <recommendedName>
        <fullName evidence="4">COP9 signalosome complex subunit 5</fullName>
    </recommendedName>
</protein>
<evidence type="ECO:0000256" key="2">
    <source>
        <dbReference type="ARBA" id="ARBA00004496"/>
    </source>
</evidence>
<keyword evidence="6" id="KW-0645">Protease</keyword>
<dbReference type="Proteomes" id="UP001165122">
    <property type="component" value="Unassembled WGS sequence"/>
</dbReference>
<evidence type="ECO:0000256" key="4">
    <source>
        <dbReference type="ARBA" id="ARBA00014880"/>
    </source>
</evidence>
<keyword evidence="9" id="KW-0378">Hydrolase</keyword>
<evidence type="ECO:0000256" key="11">
    <source>
        <dbReference type="ARBA" id="ARBA00023049"/>
    </source>
</evidence>
<dbReference type="GO" id="GO:0046872">
    <property type="term" value="F:metal ion binding"/>
    <property type="evidence" value="ECO:0007669"/>
    <property type="project" value="UniProtKB-KW"/>
</dbReference>
<dbReference type="InterPro" id="IPR000555">
    <property type="entry name" value="JAMM/MPN+_dom"/>
</dbReference>
<dbReference type="AlphaFoldDB" id="A0A9W7DNJ6"/>
<keyword evidence="10" id="KW-0862">Zinc</keyword>
<name>A0A9W7DNJ6_9STRA</name>
<feature type="domain" description="MPN" evidence="14">
    <location>
        <begin position="39"/>
        <end position="187"/>
    </location>
</feature>
<keyword evidence="8" id="KW-0736">Signalosome</keyword>
<dbReference type="InterPro" id="IPR050242">
    <property type="entry name" value="JAMM_MPN+_peptidase_M67A"/>
</dbReference>
<evidence type="ECO:0000256" key="10">
    <source>
        <dbReference type="ARBA" id="ARBA00022833"/>
    </source>
</evidence>
<comment type="caution">
    <text evidence="15">The sequence shown here is derived from an EMBL/GenBank/DDBJ whole genome shotgun (WGS) entry which is preliminary data.</text>
</comment>
<evidence type="ECO:0000256" key="6">
    <source>
        <dbReference type="ARBA" id="ARBA00022670"/>
    </source>
</evidence>
<evidence type="ECO:0000256" key="3">
    <source>
        <dbReference type="ARBA" id="ARBA00006008"/>
    </source>
</evidence>
<dbReference type="GO" id="GO:0006508">
    <property type="term" value="P:proteolysis"/>
    <property type="evidence" value="ECO:0007669"/>
    <property type="project" value="UniProtKB-KW"/>
</dbReference>
<evidence type="ECO:0000259" key="14">
    <source>
        <dbReference type="PROSITE" id="PS50249"/>
    </source>
</evidence>
<evidence type="ECO:0000256" key="12">
    <source>
        <dbReference type="ARBA" id="ARBA00023242"/>
    </source>
</evidence>
<evidence type="ECO:0000256" key="7">
    <source>
        <dbReference type="ARBA" id="ARBA00022723"/>
    </source>
</evidence>
<dbReference type="PANTHER" id="PTHR10410">
    <property type="entry name" value="EUKARYOTIC TRANSLATION INITIATION FACTOR 3 -RELATED"/>
    <property type="match status" value="1"/>
</dbReference>
<evidence type="ECO:0000256" key="5">
    <source>
        <dbReference type="ARBA" id="ARBA00022490"/>
    </source>
</evidence>
<dbReference type="OrthoDB" id="10266268at2759"/>
<dbReference type="GO" id="GO:0008180">
    <property type="term" value="C:COP9 signalosome"/>
    <property type="evidence" value="ECO:0007669"/>
    <property type="project" value="UniProtKB-KW"/>
</dbReference>
<dbReference type="GO" id="GO:0008237">
    <property type="term" value="F:metallopeptidase activity"/>
    <property type="evidence" value="ECO:0007669"/>
    <property type="project" value="UniProtKB-KW"/>
</dbReference>
<keyword evidence="7" id="KW-0479">Metal-binding</keyword>
<dbReference type="FunFam" id="3.40.140.10:FF:000203">
    <property type="entry name" value="COP9 signalosome complex subunit 5"/>
    <property type="match status" value="1"/>
</dbReference>
<comment type="similarity">
    <text evidence="3">Belongs to the peptidase M67A family. CSN5 subfamily.</text>
</comment>
<evidence type="ECO:0000313" key="16">
    <source>
        <dbReference type="Proteomes" id="UP001165122"/>
    </source>
</evidence>
<keyword evidence="5" id="KW-0963">Cytoplasm</keyword>
<dbReference type="EMBL" id="BRXW01000388">
    <property type="protein sequence ID" value="GMH49578.1"/>
    <property type="molecule type" value="Genomic_DNA"/>
</dbReference>
<keyword evidence="16" id="KW-1185">Reference proteome</keyword>
<sequence length="311" mass="35458">MAEPPKSKGDECYAFDRERLAAHRSAKPWTSNPTYFHTASFSPSSSLKILSHCHSGVAKGLKANGKPVEVMGLLTGRPDPENEGVIIITDSFPLPIEGFETRVIADDQHVINHMIALGDLLEDLRPEKFCGWYHSHPFDLQQTPHTFFSSTDLSTQLQWQRSEDGHGNPWLGVVVDPIRSLSLKDLVMESFRAFPPEYTPPDPNQCPDGTIILSDTQRLERWGACFNRYYRLKTTYHMSSESNKIVDRINKDFKWVDNLTSDEVNLERVGKARERFEEGRKDKGEEEMKDVKGDIEAREMKKECKGNVFGR</sequence>
<dbReference type="SMART" id="SM00232">
    <property type="entry name" value="JAB_MPN"/>
    <property type="match status" value="1"/>
</dbReference>
<evidence type="ECO:0000313" key="15">
    <source>
        <dbReference type="EMBL" id="GMH49578.1"/>
    </source>
</evidence>
<proteinExistence type="inferred from homology"/>
<dbReference type="GO" id="GO:0005737">
    <property type="term" value="C:cytoplasm"/>
    <property type="evidence" value="ECO:0007669"/>
    <property type="project" value="UniProtKB-SubCell"/>
</dbReference>
<evidence type="ECO:0000256" key="9">
    <source>
        <dbReference type="ARBA" id="ARBA00022801"/>
    </source>
</evidence>
<dbReference type="PROSITE" id="PS50249">
    <property type="entry name" value="MPN"/>
    <property type="match status" value="1"/>
</dbReference>
<keyword evidence="11" id="KW-0482">Metalloprotease</keyword>
<comment type="subcellular location">
    <subcellularLocation>
        <location evidence="2">Cytoplasm</location>
    </subcellularLocation>
    <subcellularLocation>
        <location evidence="1">Nucleus</location>
    </subcellularLocation>
</comment>
<keyword evidence="12" id="KW-0539">Nucleus</keyword>
<evidence type="ECO:0000256" key="8">
    <source>
        <dbReference type="ARBA" id="ARBA00022790"/>
    </source>
</evidence>
<dbReference type="InterPro" id="IPR037518">
    <property type="entry name" value="MPN"/>
</dbReference>
<dbReference type="SUPFAM" id="SSF102712">
    <property type="entry name" value="JAB1/MPN domain"/>
    <property type="match status" value="1"/>
</dbReference>